<accession>A0A9W9JCP2</accession>
<name>A0A9W9JCP2_9EURO</name>
<dbReference type="Pfam" id="PF23394">
    <property type="entry name" value="DUF7102"/>
    <property type="match status" value="1"/>
</dbReference>
<dbReference type="AlphaFoldDB" id="A0A9W9JCP2"/>
<feature type="domain" description="DUF7102" evidence="2">
    <location>
        <begin position="327"/>
        <end position="470"/>
    </location>
</feature>
<evidence type="ECO:0000259" key="2">
    <source>
        <dbReference type="Pfam" id="PF23394"/>
    </source>
</evidence>
<evidence type="ECO:0000313" key="5">
    <source>
        <dbReference type="Proteomes" id="UP001150904"/>
    </source>
</evidence>
<proteinExistence type="predicted"/>
<dbReference type="Pfam" id="PF23395">
    <property type="entry name" value="SAM_6"/>
    <property type="match status" value="1"/>
</dbReference>
<dbReference type="GeneID" id="83182410"/>
<gene>
    <name evidence="4" type="ORF">N7498_008047</name>
</gene>
<protein>
    <submittedName>
        <fullName evidence="4">Uncharacterized protein</fullName>
    </submittedName>
</protein>
<feature type="domain" description="SAM-like" evidence="3">
    <location>
        <begin position="487"/>
        <end position="545"/>
    </location>
</feature>
<feature type="compositionally biased region" description="Polar residues" evidence="1">
    <location>
        <begin position="270"/>
        <end position="282"/>
    </location>
</feature>
<evidence type="ECO:0000259" key="3">
    <source>
        <dbReference type="Pfam" id="PF23395"/>
    </source>
</evidence>
<dbReference type="OrthoDB" id="3647246at2759"/>
<feature type="region of interest" description="Disordered" evidence="1">
    <location>
        <begin position="270"/>
        <end position="296"/>
    </location>
</feature>
<evidence type="ECO:0000256" key="1">
    <source>
        <dbReference type="SAM" id="MobiDB-lite"/>
    </source>
</evidence>
<reference evidence="4" key="2">
    <citation type="journal article" date="2023" name="IMA Fungus">
        <title>Comparative genomic study of the Penicillium genus elucidates a diverse pangenome and 15 lateral gene transfer events.</title>
        <authorList>
            <person name="Petersen C."/>
            <person name="Sorensen T."/>
            <person name="Nielsen M.R."/>
            <person name="Sondergaard T.E."/>
            <person name="Sorensen J.L."/>
            <person name="Fitzpatrick D.A."/>
            <person name="Frisvad J.C."/>
            <person name="Nielsen K.L."/>
        </authorList>
    </citation>
    <scope>NUCLEOTIDE SEQUENCE</scope>
    <source>
        <strain evidence="4">IBT 15544</strain>
    </source>
</reference>
<feature type="region of interest" description="Disordered" evidence="1">
    <location>
        <begin position="231"/>
        <end position="256"/>
    </location>
</feature>
<reference evidence="4" key="1">
    <citation type="submission" date="2022-12" db="EMBL/GenBank/DDBJ databases">
        <authorList>
            <person name="Petersen C."/>
        </authorList>
    </citation>
    <scope>NUCLEOTIDE SEQUENCE</scope>
    <source>
        <strain evidence="4">IBT 15544</strain>
    </source>
</reference>
<comment type="caution">
    <text evidence="4">The sequence shown here is derived from an EMBL/GenBank/DDBJ whole genome shotgun (WGS) entry which is preliminary data.</text>
</comment>
<dbReference type="InterPro" id="IPR055528">
    <property type="entry name" value="DUF7102"/>
</dbReference>
<keyword evidence="5" id="KW-1185">Reference proteome</keyword>
<dbReference type="EMBL" id="JAPQKR010000015">
    <property type="protein sequence ID" value="KAJ5194609.1"/>
    <property type="molecule type" value="Genomic_DNA"/>
</dbReference>
<feature type="compositionally biased region" description="Basic and acidic residues" evidence="1">
    <location>
        <begin position="231"/>
        <end position="246"/>
    </location>
</feature>
<sequence>MPQISPHTDPPPDGKESLLEYAHHHHIAEDALTTPANAHLSKHLPRKRTRSECNQELEGYLEGYSKGPVFSRKSFADSAQDPSDMIHGKLKLSVSIEEGRLLSTVMQNKEVEIDWNAVLPPLRHGRSPIVEYPLLTEEQEIRIFSKAQPLLDNEMIDGLWDETVALHEGDTTKNLQEMAESSTTETVEKLDCGTESLALTAELHQDCVLSPEETQLWFDSVVEKYDEGVHCSDDTLQRPDRAEEARSPSPMQLVPLPGLGNLSSFMSTRGVTTSAAPNSPYSAQGEPVKKPDKDQSLQTAPKFPEIILNITTPPVTPGQDPTEKFVCFLSTVTLKCHLSHVRSLDNRQSCRLIYRDYDSRTQPEADIIISAKTGIILTSAQSLTQKYLPGSKGSRQDIVSPIMERIYLTAPRYETVYIFICVLSAKADKQLQDAVTSLSSFCDSLSEDSTVIPMIVSGADGAVTGWVEYLSHTELSLLLPVIQSVGQSQTREEITLREYGLNPFAACLVLGMGNTLEKFIKMGAEKRRCRFGYLLGERVLRRVGVAIEREGAPRKSTERVD</sequence>
<evidence type="ECO:0000313" key="4">
    <source>
        <dbReference type="EMBL" id="KAJ5194609.1"/>
    </source>
</evidence>
<organism evidence="4 5">
    <name type="scientific">Penicillium cinerascens</name>
    <dbReference type="NCBI Taxonomy" id="70096"/>
    <lineage>
        <taxon>Eukaryota</taxon>
        <taxon>Fungi</taxon>
        <taxon>Dikarya</taxon>
        <taxon>Ascomycota</taxon>
        <taxon>Pezizomycotina</taxon>
        <taxon>Eurotiomycetes</taxon>
        <taxon>Eurotiomycetidae</taxon>
        <taxon>Eurotiales</taxon>
        <taxon>Aspergillaceae</taxon>
        <taxon>Penicillium</taxon>
    </lineage>
</organism>
<dbReference type="InterPro" id="IPR057559">
    <property type="entry name" value="SAM_6"/>
</dbReference>
<dbReference type="Proteomes" id="UP001150904">
    <property type="component" value="Unassembled WGS sequence"/>
</dbReference>
<dbReference type="RefSeq" id="XP_058305097.1">
    <property type="nucleotide sequence ID" value="XM_058455109.1"/>
</dbReference>